<reference evidence="2 3" key="1">
    <citation type="submission" date="2020-01" db="EMBL/GenBank/DDBJ databases">
        <title>Identification and distribution of gene clusters putatively required for synthesis of sphingolipid metabolism inhibitors in phylogenetically diverse species of the filamentous fungus Fusarium.</title>
        <authorList>
            <person name="Kim H.-S."/>
            <person name="Busman M."/>
            <person name="Brown D.W."/>
            <person name="Divon H."/>
            <person name="Uhlig S."/>
            <person name="Proctor R.H."/>
        </authorList>
    </citation>
    <scope>NUCLEOTIDE SEQUENCE [LARGE SCALE GENOMIC DNA]</scope>
    <source>
        <strain evidence="2 3">NRRL 20459</strain>
    </source>
</reference>
<accession>A0A8H4KYD2</accession>
<protein>
    <recommendedName>
        <fullName evidence="4">Secreted protein</fullName>
    </recommendedName>
</protein>
<organism evidence="2 3">
    <name type="scientific">Fusarium albosuccineum</name>
    <dbReference type="NCBI Taxonomy" id="1237068"/>
    <lineage>
        <taxon>Eukaryota</taxon>
        <taxon>Fungi</taxon>
        <taxon>Dikarya</taxon>
        <taxon>Ascomycota</taxon>
        <taxon>Pezizomycotina</taxon>
        <taxon>Sordariomycetes</taxon>
        <taxon>Hypocreomycetidae</taxon>
        <taxon>Hypocreales</taxon>
        <taxon>Nectriaceae</taxon>
        <taxon>Fusarium</taxon>
        <taxon>Fusarium decemcellulare species complex</taxon>
    </lineage>
</organism>
<name>A0A8H4KYD2_9HYPO</name>
<keyword evidence="1" id="KW-0732">Signal</keyword>
<dbReference type="Proteomes" id="UP000554235">
    <property type="component" value="Unassembled WGS sequence"/>
</dbReference>
<proteinExistence type="predicted"/>
<evidence type="ECO:0008006" key="4">
    <source>
        <dbReference type="Google" id="ProtNLM"/>
    </source>
</evidence>
<comment type="caution">
    <text evidence="2">The sequence shown here is derived from an EMBL/GenBank/DDBJ whole genome shotgun (WGS) entry which is preliminary data.</text>
</comment>
<sequence length="117" mass="13047">MCFSRRLIANVHLASCFALVLDFCSRLDNPCLLRRPSATLKQQRSPQEFSWFLSGFACGIQQQAEHGPGRGLLITPYQPLPDLVDCGVCKCEFMSPWSDLVAPPGDFPEVSRAYPDI</sequence>
<evidence type="ECO:0000313" key="3">
    <source>
        <dbReference type="Proteomes" id="UP000554235"/>
    </source>
</evidence>
<keyword evidence="3" id="KW-1185">Reference proteome</keyword>
<dbReference type="EMBL" id="JAADYS010002429">
    <property type="protein sequence ID" value="KAF4458546.1"/>
    <property type="molecule type" value="Genomic_DNA"/>
</dbReference>
<feature type="signal peptide" evidence="1">
    <location>
        <begin position="1"/>
        <end position="18"/>
    </location>
</feature>
<dbReference type="AlphaFoldDB" id="A0A8H4KYD2"/>
<evidence type="ECO:0000313" key="2">
    <source>
        <dbReference type="EMBL" id="KAF4458546.1"/>
    </source>
</evidence>
<evidence type="ECO:0000256" key="1">
    <source>
        <dbReference type="SAM" id="SignalP"/>
    </source>
</evidence>
<feature type="chain" id="PRO_5034503347" description="Secreted protein" evidence="1">
    <location>
        <begin position="19"/>
        <end position="117"/>
    </location>
</feature>
<gene>
    <name evidence="2" type="ORF">FALBO_14715</name>
</gene>